<dbReference type="RefSeq" id="WP_011557206.1">
    <property type="nucleotide sequence ID" value="NC_008095.1"/>
</dbReference>
<dbReference type="eggNOG" id="COG4870">
    <property type="taxonomic scope" value="Bacteria"/>
</dbReference>
<dbReference type="AlphaFoldDB" id="Q1CW23"/>
<dbReference type="Proteomes" id="UP000002402">
    <property type="component" value="Chromosome"/>
</dbReference>
<keyword evidence="2" id="KW-1185">Reference proteome</keyword>
<sequence>MTLSLLLASAEDGSQVMDAPLSPESLWRAPRPVPLSTPTHLSNMAAEPDSLPQQRWALLVPSGARGARIAANLAPLCELRSAQQGAVVDIHAVPPGLDSTRAHDFRDRVLHPRARPTREHPRYVLLAGSPEDLSLELQESLTGDGACFVGRLAFAEDEDYAAYSSKVVESEQSVAPTRKARVLFLSVDDGTTAVRVGQEYIVSVVGRRCGDARGRGYFPASALVQEKLRMGSANRLLELAGESEPTLLFSLSHGIGGSAQGWASPAEQRHVQGNLSLGAGQTLTASDIRQRPFLPGGIWFYFACFGAGTPVRSVYLPWMEQLVREGVVPPRELAALIRSRPVDGQPFMAALPQAALANPKGPLAVVAHMDLAWTHAFHDASTGRSHSHRLEAVLSSLVDGHRAGPALETLSRFARQADERLRKQYQAEAEAVSRGHPTSTDAMERALLWLERHDVTNYVLLGDPAARLVVPSPC</sequence>
<accession>Q1CW23</accession>
<name>Q1CW23_MYXXD</name>
<evidence type="ECO:0000313" key="2">
    <source>
        <dbReference type="Proteomes" id="UP000002402"/>
    </source>
</evidence>
<evidence type="ECO:0000313" key="1">
    <source>
        <dbReference type="EMBL" id="ABF88949.1"/>
    </source>
</evidence>
<reference evidence="1 2" key="1">
    <citation type="journal article" date="2006" name="Proc. Natl. Acad. Sci. U.S.A.">
        <title>Evolution of sensory complexity recorded in a myxobacterial genome.</title>
        <authorList>
            <person name="Goldman B.S."/>
            <person name="Nierman W.C."/>
            <person name="Kaiser D."/>
            <person name="Slater S.C."/>
            <person name="Durkin A.S."/>
            <person name="Eisen J.A."/>
            <person name="Ronning C.M."/>
            <person name="Barbazuk W.B."/>
            <person name="Blanchard M."/>
            <person name="Field C."/>
            <person name="Halling C."/>
            <person name="Hinkle G."/>
            <person name="Iartchuk O."/>
            <person name="Kim H.S."/>
            <person name="Mackenzie C."/>
            <person name="Madupu R."/>
            <person name="Miller N."/>
            <person name="Shvartsbeyn A."/>
            <person name="Sullivan S.A."/>
            <person name="Vaudin M."/>
            <person name="Wiegand R."/>
            <person name="Kaplan H.B."/>
        </authorList>
    </citation>
    <scope>NUCLEOTIDE SEQUENCE [LARGE SCALE GENOMIC DNA]</scope>
    <source>
        <strain evidence="2">DK1622</strain>
    </source>
</reference>
<dbReference type="OrthoDB" id="3078209at2"/>
<dbReference type="STRING" id="246197.MXAN_7287"/>
<dbReference type="GeneID" id="41364449"/>
<organism evidence="1 2">
    <name type="scientific">Myxococcus xanthus (strain DK1622)</name>
    <dbReference type="NCBI Taxonomy" id="246197"/>
    <lineage>
        <taxon>Bacteria</taxon>
        <taxon>Pseudomonadati</taxon>
        <taxon>Myxococcota</taxon>
        <taxon>Myxococcia</taxon>
        <taxon>Myxococcales</taxon>
        <taxon>Cystobacterineae</taxon>
        <taxon>Myxococcaceae</taxon>
        <taxon>Myxococcus</taxon>
    </lineage>
</organism>
<evidence type="ECO:0008006" key="3">
    <source>
        <dbReference type="Google" id="ProtNLM"/>
    </source>
</evidence>
<gene>
    <name evidence="1" type="ordered locus">MXAN_7287</name>
</gene>
<protein>
    <recommendedName>
        <fullName evidence="3">Gingipain domain-containing protein</fullName>
    </recommendedName>
</protein>
<proteinExistence type="predicted"/>
<dbReference type="KEGG" id="mxa:MXAN_7287"/>
<dbReference type="HOGENOM" id="CLU_482145_0_0_7"/>
<dbReference type="EMBL" id="CP000113">
    <property type="protein sequence ID" value="ABF88949.1"/>
    <property type="molecule type" value="Genomic_DNA"/>
</dbReference>
<dbReference type="EnsemblBacteria" id="ABF88949">
    <property type="protein sequence ID" value="ABF88949"/>
    <property type="gene ID" value="MXAN_7287"/>
</dbReference>